<dbReference type="Proteomes" id="UP001500984">
    <property type="component" value="Unassembled WGS sequence"/>
</dbReference>
<reference evidence="7 8" key="1">
    <citation type="journal article" date="2019" name="Int. J. Syst. Evol. Microbiol.">
        <title>The Global Catalogue of Microorganisms (GCM) 10K type strain sequencing project: providing services to taxonomists for standard genome sequencing and annotation.</title>
        <authorList>
            <consortium name="The Broad Institute Genomics Platform"/>
            <consortium name="The Broad Institute Genome Sequencing Center for Infectious Disease"/>
            <person name="Wu L."/>
            <person name="Ma J."/>
        </authorList>
    </citation>
    <scope>NUCLEOTIDE SEQUENCE [LARGE SCALE GENOMIC DNA]</scope>
    <source>
        <strain evidence="7 8">JCM 15900</strain>
    </source>
</reference>
<evidence type="ECO:0000256" key="3">
    <source>
        <dbReference type="ARBA" id="ARBA00022692"/>
    </source>
</evidence>
<feature type="transmembrane region" description="Helical" evidence="6">
    <location>
        <begin position="38"/>
        <end position="64"/>
    </location>
</feature>
<gene>
    <name evidence="7" type="ORF">GCM10009823_22480</name>
</gene>
<evidence type="ECO:0000256" key="5">
    <source>
        <dbReference type="ARBA" id="ARBA00023136"/>
    </source>
</evidence>
<comment type="subcellular location">
    <subcellularLocation>
        <location evidence="1">Cell membrane</location>
        <topology evidence="1">Multi-pass membrane protein</topology>
    </subcellularLocation>
</comment>
<feature type="transmembrane region" description="Helical" evidence="6">
    <location>
        <begin position="6"/>
        <end position="26"/>
    </location>
</feature>
<keyword evidence="3 6" id="KW-0812">Transmembrane</keyword>
<feature type="transmembrane region" description="Helical" evidence="6">
    <location>
        <begin position="194"/>
        <end position="213"/>
    </location>
</feature>
<organism evidence="7 8">
    <name type="scientific">Brevibacterium salitolerans</name>
    <dbReference type="NCBI Taxonomy" id="1403566"/>
    <lineage>
        <taxon>Bacteria</taxon>
        <taxon>Bacillati</taxon>
        <taxon>Actinomycetota</taxon>
        <taxon>Actinomycetes</taxon>
        <taxon>Micrococcales</taxon>
        <taxon>Brevibacteriaceae</taxon>
        <taxon>Brevibacterium</taxon>
    </lineage>
</organism>
<dbReference type="Pfam" id="PF01810">
    <property type="entry name" value="LysE"/>
    <property type="match status" value="1"/>
</dbReference>
<dbReference type="InterPro" id="IPR001123">
    <property type="entry name" value="LeuE-type"/>
</dbReference>
<evidence type="ECO:0000256" key="4">
    <source>
        <dbReference type="ARBA" id="ARBA00022989"/>
    </source>
</evidence>
<feature type="transmembrane region" description="Helical" evidence="6">
    <location>
        <begin position="159"/>
        <end position="182"/>
    </location>
</feature>
<dbReference type="RefSeq" id="WP_291792639.1">
    <property type="nucleotide sequence ID" value="NZ_BAAAPZ010000008.1"/>
</dbReference>
<evidence type="ECO:0000313" key="8">
    <source>
        <dbReference type="Proteomes" id="UP001500984"/>
    </source>
</evidence>
<evidence type="ECO:0000256" key="2">
    <source>
        <dbReference type="ARBA" id="ARBA00022475"/>
    </source>
</evidence>
<protein>
    <submittedName>
        <fullName evidence="7">LysE family translocator</fullName>
    </submittedName>
</protein>
<evidence type="ECO:0000313" key="7">
    <source>
        <dbReference type="EMBL" id="GAA2100227.1"/>
    </source>
</evidence>
<accession>A0ABN2WWR8</accession>
<keyword evidence="2" id="KW-1003">Cell membrane</keyword>
<name>A0ABN2WWR8_9MICO</name>
<feature type="transmembrane region" description="Helical" evidence="6">
    <location>
        <begin position="118"/>
        <end position="147"/>
    </location>
</feature>
<keyword evidence="4 6" id="KW-1133">Transmembrane helix</keyword>
<comment type="caution">
    <text evidence="7">The sequence shown here is derived from an EMBL/GenBank/DDBJ whole genome shotgun (WGS) entry which is preliminary data.</text>
</comment>
<proteinExistence type="predicted"/>
<keyword evidence="5 6" id="KW-0472">Membrane</keyword>
<dbReference type="PANTHER" id="PTHR30086:SF20">
    <property type="entry name" value="ARGININE EXPORTER PROTEIN ARGO-RELATED"/>
    <property type="match status" value="1"/>
</dbReference>
<keyword evidence="8" id="KW-1185">Reference proteome</keyword>
<dbReference type="EMBL" id="BAAAPZ010000008">
    <property type="protein sequence ID" value="GAA2100227.1"/>
    <property type="molecule type" value="Genomic_DNA"/>
</dbReference>
<dbReference type="PANTHER" id="PTHR30086">
    <property type="entry name" value="ARGININE EXPORTER PROTEIN ARGO"/>
    <property type="match status" value="1"/>
</dbReference>
<sequence length="215" mass="21898">MTTDTLGPFLLASAVIALVPGQDTLLTLRFALAGNRAGFVYAAAVCLGILLWAVLALTGVSAALQASPAAFAAVRIAGGAYLCFLGVRAAVPAALLLRSARREPSATAPGVRRDRRGAAASGAVFRTGVISSLTNAKTGLFFLALLPGFVPPRPGPADFALLAAAPAVATLLVLSLTTLLAVRIGRLLADPRRSAALDLVFGIVFCVLGITVLTH</sequence>
<evidence type="ECO:0000256" key="1">
    <source>
        <dbReference type="ARBA" id="ARBA00004651"/>
    </source>
</evidence>
<evidence type="ECO:0000256" key="6">
    <source>
        <dbReference type="SAM" id="Phobius"/>
    </source>
</evidence>
<feature type="transmembrane region" description="Helical" evidence="6">
    <location>
        <begin position="76"/>
        <end position="97"/>
    </location>
</feature>